<dbReference type="EMBL" id="JAPDRQ010000028">
    <property type="protein sequence ID" value="KAJ9660801.1"/>
    <property type="molecule type" value="Genomic_DNA"/>
</dbReference>
<proteinExistence type="predicted"/>
<reference evidence="1" key="1">
    <citation type="submission" date="2022-10" db="EMBL/GenBank/DDBJ databases">
        <title>Culturing micro-colonial fungi from biological soil crusts in the Mojave desert and describing Neophaeococcomyces mojavensis, and introducing the new genera and species Taxawa tesnikishii.</title>
        <authorList>
            <person name="Kurbessoian T."/>
            <person name="Stajich J.E."/>
        </authorList>
    </citation>
    <scope>NUCLEOTIDE SEQUENCE</scope>
    <source>
        <strain evidence="1">JES_112</strain>
    </source>
</reference>
<name>A0ACC3AEJ5_9EURO</name>
<protein>
    <submittedName>
        <fullName evidence="1">Uncharacterized protein</fullName>
    </submittedName>
</protein>
<comment type="caution">
    <text evidence="1">The sequence shown here is derived from an EMBL/GenBank/DDBJ whole genome shotgun (WGS) entry which is preliminary data.</text>
</comment>
<organism evidence="1 2">
    <name type="scientific">Neophaeococcomyces mojaviensis</name>
    <dbReference type="NCBI Taxonomy" id="3383035"/>
    <lineage>
        <taxon>Eukaryota</taxon>
        <taxon>Fungi</taxon>
        <taxon>Dikarya</taxon>
        <taxon>Ascomycota</taxon>
        <taxon>Pezizomycotina</taxon>
        <taxon>Eurotiomycetes</taxon>
        <taxon>Chaetothyriomycetidae</taxon>
        <taxon>Chaetothyriales</taxon>
        <taxon>Chaetothyriales incertae sedis</taxon>
        <taxon>Neophaeococcomyces</taxon>
    </lineage>
</organism>
<evidence type="ECO:0000313" key="2">
    <source>
        <dbReference type="Proteomes" id="UP001172386"/>
    </source>
</evidence>
<dbReference type="Proteomes" id="UP001172386">
    <property type="component" value="Unassembled WGS sequence"/>
</dbReference>
<sequence length="1093" mass="119702">MSGYRTSAAPPPNSNLYCTECDSQIGIFENEWTHLTSSYARSQEKGTHFGTEIGVRTQVVPAGSAQKGAEGCEMSEVFCTKCSTVVAQYCRNAPDSSKQHLVGQHFYKISRVYLKDSQTSARVDLIFADGDTASSLNLSGSVRTSAVPRQRLPSITATSNTPFRQSFPPSATHASNHSPYQNFHSQMSPPDHPRPASTLGVSALHHDQNQSAQLAECSSRIVATEVRVASQELRINTNQERLQNIDTSISNCTSRLGMLEANHTALSARVGGHATIIEQQQKKIDEQGRHLSLVTAKLEELQGTIGDLRAIIKEHKTPSQPLLHSSPRPDSLDFLENLEVMVKAMRSARTNDDEIQALRNENKAMKVRLRTIATAMGATSERDLSLLSDEPEAEEMEDSSILGKRKRATNHIDDQARKASRLSGSKLEKLKDSVPPLLTPGSSHYDAQSILDPRERENQVDDYDDEVTDDPNNARGTELPNRTEDDVEALADDDVVEEAEHRPELLNDTKEGTNESTTNNDKSVQWQNLSAGSNTQPSLTSLEACRTDTVSTPAQRPVSGQEFHTGGNATSDLSRSTDPVAESMGMQQSTSTTKGPAYVPQNRSISMHSRTTSPAPALASSLGSLRLPSSQVNNISHANASCLQETATTASANSDETFSGALSRGERLDTFIQRTQSPVSMNLNNIRQQNVTPTQGNGPNTPYEHINVLQPRQGSASKSDNIPGPSIATASEARPKTSVRPPNPAVNAESIDFSDEENSAPAMPPIQNASQTPQPASTTPSGEPIRRATLISRTVRGFTLEPLERPVIQDNHVEVLPQSRKTNGNREGTLNKELKDLGLSHWIGKDKSNEKYREEVRRARAERRKHVVTELQNCNVRAPSIMPEFMAAINNLNESAARQATPALLTAPSKLAETSKRSRRSEPVSRISAAALSSDSKLSGSTITPRAPEVNVSEASKPTLGNPLPRSTSSRSRNQPNGLAAQLTAKAITQRAESRDNDDECSVCKKAGMLIMCNGCPKSYHRRCLTSPPKKDEPEDVLWFCPGCLERQKMQQEEQQKEDKTKKGLLREQVLIERNRLAMEAMEREEAADRQQR</sequence>
<evidence type="ECO:0000313" key="1">
    <source>
        <dbReference type="EMBL" id="KAJ9660801.1"/>
    </source>
</evidence>
<accession>A0ACC3AEJ5</accession>
<keyword evidence="2" id="KW-1185">Reference proteome</keyword>
<gene>
    <name evidence="1" type="ORF">H2198_002340</name>
</gene>